<proteinExistence type="predicted"/>
<accession>A0A3S4G3N6</accession>
<name>A0A3S4G3N6_SALER</name>
<evidence type="ECO:0000313" key="2">
    <source>
        <dbReference type="Proteomes" id="UP000275676"/>
    </source>
</evidence>
<evidence type="ECO:0000313" key="1">
    <source>
        <dbReference type="EMBL" id="VEA74678.1"/>
    </source>
</evidence>
<dbReference type="GO" id="GO:0016787">
    <property type="term" value="F:hydrolase activity"/>
    <property type="evidence" value="ECO:0007669"/>
    <property type="project" value="UniProtKB-KW"/>
</dbReference>
<dbReference type="AlphaFoldDB" id="A0A3S4G3N6"/>
<organism evidence="1 2">
    <name type="scientific">Salmonella enterica subsp. arizonae</name>
    <dbReference type="NCBI Taxonomy" id="59203"/>
    <lineage>
        <taxon>Bacteria</taxon>
        <taxon>Pseudomonadati</taxon>
        <taxon>Pseudomonadota</taxon>
        <taxon>Gammaproteobacteria</taxon>
        <taxon>Enterobacterales</taxon>
        <taxon>Enterobacteriaceae</taxon>
        <taxon>Salmonella</taxon>
    </lineage>
</organism>
<dbReference type="SUPFAM" id="SSF55811">
    <property type="entry name" value="Nudix"/>
    <property type="match status" value="1"/>
</dbReference>
<sequence>MTTDFTAKILTMSKSLQKPTILKVETVAQSRLFNVESVDLEFSNGVRRVYERMRPSTREAVMIVPIVDEHLILIREYAVGTESYELGFSKGLIDPARPFLKRRTGSSKKRLGLARIT</sequence>
<gene>
    <name evidence="1" type="primary">yrfE_1</name>
    <name evidence="1" type="ORF">NCTC10047_00467</name>
</gene>
<keyword evidence="1" id="KW-0378">Hydrolase</keyword>
<reference evidence="1 2" key="1">
    <citation type="submission" date="2018-12" db="EMBL/GenBank/DDBJ databases">
        <authorList>
            <consortium name="Pathogen Informatics"/>
        </authorList>
    </citation>
    <scope>NUCLEOTIDE SEQUENCE [LARGE SCALE GENOMIC DNA]</scope>
    <source>
        <strain evidence="1 2">NCTC10047</strain>
    </source>
</reference>
<dbReference type="EMBL" id="LR134156">
    <property type="protein sequence ID" value="VEA74678.1"/>
    <property type="molecule type" value="Genomic_DNA"/>
</dbReference>
<dbReference type="InterPro" id="IPR015797">
    <property type="entry name" value="NUDIX_hydrolase-like_dom_sf"/>
</dbReference>
<protein>
    <submittedName>
        <fullName evidence="1">NUDIX hydrolase</fullName>
        <ecNumber evidence="1">3.6.1.-</ecNumber>
    </submittedName>
</protein>
<dbReference type="EC" id="3.6.1.-" evidence="1"/>
<dbReference type="Proteomes" id="UP000275676">
    <property type="component" value="Chromosome"/>
</dbReference>
<dbReference type="Gene3D" id="3.90.79.10">
    <property type="entry name" value="Nucleoside Triphosphate Pyrophosphohydrolase"/>
    <property type="match status" value="1"/>
</dbReference>